<dbReference type="EMBL" id="JPOX01000017">
    <property type="protein sequence ID" value="KFX46924.1"/>
    <property type="molecule type" value="Genomic_DNA"/>
</dbReference>
<feature type="compositionally biased region" description="Low complexity" evidence="4">
    <location>
        <begin position="1"/>
        <end position="16"/>
    </location>
</feature>
<dbReference type="eggNOG" id="KOG0381">
    <property type="taxonomic scope" value="Eukaryota"/>
</dbReference>
<evidence type="ECO:0000259" key="5">
    <source>
        <dbReference type="Pfam" id="PF24245"/>
    </source>
</evidence>
<gene>
    <name evidence="6" type="ORF">GQ26_0171690</name>
</gene>
<dbReference type="Pfam" id="PF24245">
    <property type="entry name" value="INO80F"/>
    <property type="match status" value="1"/>
</dbReference>
<evidence type="ECO:0000256" key="3">
    <source>
        <dbReference type="SAM" id="Coils"/>
    </source>
</evidence>
<dbReference type="InterPro" id="IPR056513">
    <property type="entry name" value="INO80F"/>
</dbReference>
<accession>A0A093VAB1</accession>
<dbReference type="GO" id="GO:0005634">
    <property type="term" value="C:nucleus"/>
    <property type="evidence" value="ECO:0007669"/>
    <property type="project" value="UniProtKB-SubCell"/>
</dbReference>
<evidence type="ECO:0000313" key="6">
    <source>
        <dbReference type="EMBL" id="KFX46924.1"/>
    </source>
</evidence>
<name>A0A093VAB1_TALMA</name>
<proteinExistence type="predicted"/>
<feature type="coiled-coil region" evidence="3">
    <location>
        <begin position="23"/>
        <end position="50"/>
    </location>
</feature>
<organism evidence="6">
    <name type="scientific">Talaromyces marneffei PM1</name>
    <dbReference type="NCBI Taxonomy" id="1077442"/>
    <lineage>
        <taxon>Eukaryota</taxon>
        <taxon>Fungi</taxon>
        <taxon>Dikarya</taxon>
        <taxon>Ascomycota</taxon>
        <taxon>Pezizomycotina</taxon>
        <taxon>Eurotiomycetes</taxon>
        <taxon>Eurotiomycetidae</taxon>
        <taxon>Eurotiales</taxon>
        <taxon>Trichocomaceae</taxon>
        <taxon>Talaromyces</taxon>
        <taxon>Talaromyces sect. Talaromyces</taxon>
    </lineage>
</organism>
<evidence type="ECO:0000256" key="4">
    <source>
        <dbReference type="SAM" id="MobiDB-lite"/>
    </source>
</evidence>
<feature type="domain" description="INO80 complex subunit F" evidence="5">
    <location>
        <begin position="26"/>
        <end position="72"/>
    </location>
</feature>
<evidence type="ECO:0000256" key="2">
    <source>
        <dbReference type="ARBA" id="ARBA00023242"/>
    </source>
</evidence>
<keyword evidence="2" id="KW-0539">Nucleus</keyword>
<protein>
    <submittedName>
        <fullName evidence="6">HMG box-containing protein C10F6.08c</fullName>
    </submittedName>
</protein>
<comment type="subcellular location">
    <subcellularLocation>
        <location evidence="1">Nucleus</location>
    </subcellularLocation>
</comment>
<dbReference type="AlphaFoldDB" id="A0A093VAB1"/>
<comment type="caution">
    <text evidence="6">The sequence shown here is derived from an EMBL/GenBank/DDBJ whole genome shotgun (WGS) entry which is preliminary data.</text>
</comment>
<evidence type="ECO:0000256" key="1">
    <source>
        <dbReference type="ARBA" id="ARBA00004123"/>
    </source>
</evidence>
<reference evidence="6" key="2">
    <citation type="journal article" date="2014" name="PLoS Genet.">
        <title>Signature gene expression reveals novel clues to the molecular mechanisms of dimorphic transition in Penicillium marneffei.</title>
        <authorList>
            <person name="Yang E."/>
            <person name="Wang G."/>
            <person name="Cai J."/>
            <person name="Woo P.C."/>
            <person name="Lau S.K."/>
            <person name="Yuen K.-Y."/>
            <person name="Chow W.-N."/>
            <person name="Lin X."/>
        </authorList>
    </citation>
    <scope>NUCLEOTIDE SEQUENCE</scope>
    <source>
        <strain evidence="6">PM1</strain>
    </source>
</reference>
<reference key="1">
    <citation type="journal article" date="2014" name="PLoS Genet.">
        <title>Signature Gene Expression Reveals Novel Clues to the Molecular Mechanisms of Dimorphic Transition in Penicillium marneffei.</title>
        <authorList>
            <person name="Yang E."/>
            <person name="Wang G."/>
            <person name="Cai J."/>
            <person name="Woo P.C."/>
            <person name="Lau S.K."/>
            <person name="Yuen K.-Y."/>
            <person name="Chow W.-N."/>
            <person name="Lin X."/>
        </authorList>
    </citation>
    <scope>NUCLEOTIDE SEQUENCE [LARGE SCALE GENOMIC DNA]</scope>
    <source>
        <strain>PM1</strain>
    </source>
</reference>
<keyword evidence="3" id="KW-0175">Coiled coil</keyword>
<feature type="region of interest" description="Disordered" evidence="4">
    <location>
        <begin position="1"/>
        <end position="22"/>
    </location>
</feature>
<feature type="region of interest" description="Disordered" evidence="4">
    <location>
        <begin position="170"/>
        <end position="267"/>
    </location>
</feature>
<dbReference type="HOGENOM" id="CLU_092538_0_0_1"/>
<feature type="compositionally biased region" description="Basic and acidic residues" evidence="4">
    <location>
        <begin position="258"/>
        <end position="267"/>
    </location>
</feature>
<sequence>MDTTAPSTTTTNNHNTPNPPSIELAYKKKCIQLKKRLNEIEAENDLIRARNKRAKFYVAKMRLETCIMLERLATVTGMLDEAASTGAAAGTGQQGAGGQISAELRAKAAAIVTSAHAQNTQGVMDDETEGSSEEQPPTPQERPLRVKRSRKSNLAFEDIEAEAAMQYEANSPEPKGNDSGYNNNNNNNNTDIDRDNRNIGTGDEQDTNDRTPSQGADRERSSLATAGTGGGEERRSSASGFRAVNAKLDSQDAVPMDVDEKPAKSES</sequence>
<feature type="region of interest" description="Disordered" evidence="4">
    <location>
        <begin position="116"/>
        <end position="151"/>
    </location>
</feature>